<evidence type="ECO:0000313" key="4">
    <source>
        <dbReference type="EMBL" id="ERN19440.1"/>
    </source>
</evidence>
<dbReference type="InterPro" id="IPR036852">
    <property type="entry name" value="Peptidase_S8/S53_dom_sf"/>
</dbReference>
<dbReference type="GO" id="GO:0006508">
    <property type="term" value="P:proteolysis"/>
    <property type="evidence" value="ECO:0007669"/>
    <property type="project" value="InterPro"/>
</dbReference>
<name>U5DB30_AMBTC</name>
<protein>
    <recommendedName>
        <fullName evidence="6">Peptidase S8/S53 domain-containing protein</fullName>
    </recommendedName>
</protein>
<keyword evidence="3" id="KW-0378">Hydrolase</keyword>
<dbReference type="SUPFAM" id="SSF52743">
    <property type="entry name" value="Subtilisin-like"/>
    <property type="match status" value="1"/>
</dbReference>
<dbReference type="InterPro" id="IPR045051">
    <property type="entry name" value="SBT"/>
</dbReference>
<dbReference type="Gene3D" id="3.40.50.200">
    <property type="entry name" value="Peptidase S8/S53 domain"/>
    <property type="match status" value="1"/>
</dbReference>
<organism evidence="4 5">
    <name type="scientific">Amborella trichopoda</name>
    <dbReference type="NCBI Taxonomy" id="13333"/>
    <lineage>
        <taxon>Eukaryota</taxon>
        <taxon>Viridiplantae</taxon>
        <taxon>Streptophyta</taxon>
        <taxon>Embryophyta</taxon>
        <taxon>Tracheophyta</taxon>
        <taxon>Spermatophyta</taxon>
        <taxon>Magnoliopsida</taxon>
        <taxon>Amborellales</taxon>
        <taxon>Amborellaceae</taxon>
        <taxon>Amborella</taxon>
    </lineage>
</organism>
<keyword evidence="5" id="KW-1185">Reference proteome</keyword>
<evidence type="ECO:0008006" key="6">
    <source>
        <dbReference type="Google" id="ProtNLM"/>
    </source>
</evidence>
<dbReference type="GO" id="GO:0004252">
    <property type="term" value="F:serine-type endopeptidase activity"/>
    <property type="evidence" value="ECO:0007669"/>
    <property type="project" value="InterPro"/>
</dbReference>
<dbReference type="InterPro" id="IPR023827">
    <property type="entry name" value="Peptidase_S8_Asp-AS"/>
</dbReference>
<dbReference type="PROSITE" id="PS00136">
    <property type="entry name" value="SUBTILASE_ASP"/>
    <property type="match status" value="1"/>
</dbReference>
<dbReference type="PANTHER" id="PTHR10795">
    <property type="entry name" value="PROPROTEIN CONVERTASE SUBTILISIN/KEXIN"/>
    <property type="match status" value="1"/>
</dbReference>
<gene>
    <name evidence="4" type="ORF">AMTR_s00069p00178440</name>
</gene>
<dbReference type="EMBL" id="KI392069">
    <property type="protein sequence ID" value="ERN19440.1"/>
    <property type="molecule type" value="Genomic_DNA"/>
</dbReference>
<accession>U5DB30</accession>
<proteinExistence type="inferred from homology"/>
<evidence type="ECO:0000256" key="2">
    <source>
        <dbReference type="ARBA" id="ARBA00022729"/>
    </source>
</evidence>
<dbReference type="HOGENOM" id="CLU_2281238_0_0_1"/>
<dbReference type="AlphaFoldDB" id="U5DB30"/>
<comment type="similarity">
    <text evidence="1">Belongs to the peptidase S8 family.</text>
</comment>
<dbReference type="Gramene" id="ERN19440">
    <property type="protein sequence ID" value="ERN19440"/>
    <property type="gene ID" value="AMTR_s00069p00178440"/>
</dbReference>
<reference evidence="5" key="1">
    <citation type="journal article" date="2013" name="Science">
        <title>The Amborella genome and the evolution of flowering plants.</title>
        <authorList>
            <consortium name="Amborella Genome Project"/>
        </authorList>
    </citation>
    <scope>NUCLEOTIDE SEQUENCE [LARGE SCALE GENOMIC DNA]</scope>
</reference>
<dbReference type="STRING" id="13333.U5DB30"/>
<evidence type="ECO:0000256" key="1">
    <source>
        <dbReference type="ARBA" id="ARBA00011073"/>
    </source>
</evidence>
<keyword evidence="2" id="KW-0732">Signal</keyword>
<sequence>MSSFHFKKPEPPEFLGLSPKLGFWPHGGFRNGTIIGLIDTGIWPEHPSLNDSGMPPPPKKWKGKCVDVEMDFNSSHCNDKLIGAGVYDQGFQAMLTNVRVPR</sequence>
<dbReference type="Proteomes" id="UP000017836">
    <property type="component" value="Unassembled WGS sequence"/>
</dbReference>
<evidence type="ECO:0000256" key="3">
    <source>
        <dbReference type="ARBA" id="ARBA00022801"/>
    </source>
</evidence>
<evidence type="ECO:0000313" key="5">
    <source>
        <dbReference type="Proteomes" id="UP000017836"/>
    </source>
</evidence>